<dbReference type="EMBL" id="AZGI01000044">
    <property type="protein sequence ID" value="KRM39130.1"/>
    <property type="molecule type" value="Genomic_DNA"/>
</dbReference>
<proteinExistence type="predicted"/>
<name>A0A0R1Y9U5_9LACO</name>
<dbReference type="Proteomes" id="UP000051223">
    <property type="component" value="Unassembled WGS sequence"/>
</dbReference>
<sequence>MKEIMKNIKSTLVKLLAAVAIAFVAVVSVQTFTSNNSATQTVQAARKLSKREKAAKRWIAMRESSGSYTARNGACYGKYQLNIAYLHGDLSPKNQERTADNYVYGRYGSWVNAKRFWLAHHWY</sequence>
<dbReference type="AlphaFoldDB" id="A0A0R1Y9U5"/>
<comment type="caution">
    <text evidence="2">The sequence shown here is derived from an EMBL/GenBank/DDBJ whole genome shotgun (WGS) entry which is preliminary data.</text>
</comment>
<keyword evidence="3" id="KW-1185">Reference proteome</keyword>
<evidence type="ECO:0000313" key="2">
    <source>
        <dbReference type="EMBL" id="KRM39130.1"/>
    </source>
</evidence>
<protein>
    <submittedName>
        <fullName evidence="2">Peptidoglycan-binding protein</fullName>
    </submittedName>
</protein>
<evidence type="ECO:0000256" key="1">
    <source>
        <dbReference type="SAM" id="SignalP"/>
    </source>
</evidence>
<keyword evidence="1" id="KW-0732">Signal</keyword>
<feature type="chain" id="PRO_5039584830" evidence="1">
    <location>
        <begin position="23"/>
        <end position="123"/>
    </location>
</feature>
<dbReference type="STRING" id="1423754.FC39_GL001147"/>
<accession>A0A0R1Y9U5</accession>
<feature type="signal peptide" evidence="1">
    <location>
        <begin position="1"/>
        <end position="22"/>
    </location>
</feature>
<dbReference type="PATRIC" id="fig|1423754.3.peg.1180"/>
<gene>
    <name evidence="2" type="ORF">FC39_GL001147</name>
</gene>
<organism evidence="2 3">
    <name type="scientific">Lactobacillus hamsteri DSM 5661 = JCM 6256</name>
    <dbReference type="NCBI Taxonomy" id="1423754"/>
    <lineage>
        <taxon>Bacteria</taxon>
        <taxon>Bacillati</taxon>
        <taxon>Bacillota</taxon>
        <taxon>Bacilli</taxon>
        <taxon>Lactobacillales</taxon>
        <taxon>Lactobacillaceae</taxon>
        <taxon>Lactobacillus</taxon>
    </lineage>
</organism>
<reference evidence="2 3" key="1">
    <citation type="journal article" date="2015" name="Genome Announc.">
        <title>Expanding the biotechnology potential of lactobacilli through comparative genomics of 213 strains and associated genera.</title>
        <authorList>
            <person name="Sun Z."/>
            <person name="Harris H.M."/>
            <person name="McCann A."/>
            <person name="Guo C."/>
            <person name="Argimon S."/>
            <person name="Zhang W."/>
            <person name="Yang X."/>
            <person name="Jeffery I.B."/>
            <person name="Cooney J.C."/>
            <person name="Kagawa T.F."/>
            <person name="Liu W."/>
            <person name="Song Y."/>
            <person name="Salvetti E."/>
            <person name="Wrobel A."/>
            <person name="Rasinkangas P."/>
            <person name="Parkhill J."/>
            <person name="Rea M.C."/>
            <person name="O'Sullivan O."/>
            <person name="Ritari J."/>
            <person name="Douillard F.P."/>
            <person name="Paul Ross R."/>
            <person name="Yang R."/>
            <person name="Briner A.E."/>
            <person name="Felis G.E."/>
            <person name="de Vos W.M."/>
            <person name="Barrangou R."/>
            <person name="Klaenhammer T.R."/>
            <person name="Caufield P.W."/>
            <person name="Cui Y."/>
            <person name="Zhang H."/>
            <person name="O'Toole P.W."/>
        </authorList>
    </citation>
    <scope>NUCLEOTIDE SEQUENCE [LARGE SCALE GENOMIC DNA]</scope>
    <source>
        <strain evidence="2 3">DSM 5661</strain>
    </source>
</reference>
<dbReference type="eggNOG" id="COG1388">
    <property type="taxonomic scope" value="Bacteria"/>
</dbReference>
<evidence type="ECO:0000313" key="3">
    <source>
        <dbReference type="Proteomes" id="UP000051223"/>
    </source>
</evidence>